<feature type="domain" description="Chitin-binding type-1" evidence="5">
    <location>
        <begin position="278"/>
        <end position="317"/>
    </location>
</feature>
<evidence type="ECO:0000256" key="1">
    <source>
        <dbReference type="ARBA" id="ARBA00022669"/>
    </source>
</evidence>
<organism evidence="6 7">
    <name type="scientific">Dimargaris cristalligena</name>
    <dbReference type="NCBI Taxonomy" id="215637"/>
    <lineage>
        <taxon>Eukaryota</taxon>
        <taxon>Fungi</taxon>
        <taxon>Fungi incertae sedis</taxon>
        <taxon>Zoopagomycota</taxon>
        <taxon>Kickxellomycotina</taxon>
        <taxon>Dimargaritomycetes</taxon>
        <taxon>Dimargaritales</taxon>
        <taxon>Dimargaritaceae</taxon>
        <taxon>Dimargaris</taxon>
    </lineage>
</organism>
<reference evidence="7" key="1">
    <citation type="journal article" date="2018" name="Nat. Microbiol.">
        <title>Leveraging single-cell genomics to expand the fungal tree of life.</title>
        <authorList>
            <person name="Ahrendt S.R."/>
            <person name="Quandt C.A."/>
            <person name="Ciobanu D."/>
            <person name="Clum A."/>
            <person name="Salamov A."/>
            <person name="Andreopoulos B."/>
            <person name="Cheng J.F."/>
            <person name="Woyke T."/>
            <person name="Pelin A."/>
            <person name="Henrissat B."/>
            <person name="Reynolds N.K."/>
            <person name="Benny G.L."/>
            <person name="Smith M.E."/>
            <person name="James T.Y."/>
            <person name="Grigoriev I.V."/>
        </authorList>
    </citation>
    <scope>NUCLEOTIDE SEQUENCE [LARGE SCALE GENOMIC DNA]</scope>
    <source>
        <strain evidence="7">RSA 468</strain>
    </source>
</reference>
<evidence type="ECO:0000313" key="7">
    <source>
        <dbReference type="Proteomes" id="UP000268162"/>
    </source>
</evidence>
<evidence type="ECO:0000313" key="6">
    <source>
        <dbReference type="EMBL" id="RKP36919.1"/>
    </source>
</evidence>
<evidence type="ECO:0000259" key="5">
    <source>
        <dbReference type="PROSITE" id="PS50941"/>
    </source>
</evidence>
<dbReference type="GO" id="GO:0008061">
    <property type="term" value="F:chitin binding"/>
    <property type="evidence" value="ECO:0007669"/>
    <property type="project" value="UniProtKB-UniRule"/>
</dbReference>
<feature type="disulfide bond" evidence="3">
    <location>
        <begin position="63"/>
        <end position="75"/>
    </location>
</feature>
<feature type="disulfide bond" evidence="3">
    <location>
        <begin position="287"/>
        <end position="299"/>
    </location>
</feature>
<feature type="disulfide bond" evidence="3">
    <location>
        <begin position="340"/>
        <end position="352"/>
    </location>
</feature>
<keyword evidence="2 3" id="KW-1015">Disulfide bond</keyword>
<evidence type="ECO:0000256" key="3">
    <source>
        <dbReference type="PROSITE-ProRule" id="PRU00261"/>
    </source>
</evidence>
<feature type="disulfide bond" evidence="3">
    <location>
        <begin position="175"/>
        <end position="187"/>
    </location>
</feature>
<dbReference type="InterPro" id="IPR036861">
    <property type="entry name" value="Endochitinase-like_sf"/>
</dbReference>
<feature type="disulfide bond" evidence="3">
    <location>
        <begin position="292"/>
        <end position="306"/>
    </location>
</feature>
<comment type="caution">
    <text evidence="3">Lacks conserved residue(s) required for the propagation of feature annotation.</text>
</comment>
<dbReference type="SMART" id="SM00270">
    <property type="entry name" value="ChtBD1"/>
    <property type="match status" value="4"/>
</dbReference>
<dbReference type="Proteomes" id="UP000268162">
    <property type="component" value="Unassembled WGS sequence"/>
</dbReference>
<dbReference type="PROSITE" id="PS50941">
    <property type="entry name" value="CHIT_BIND_I_2"/>
    <property type="match status" value="4"/>
</dbReference>
<evidence type="ECO:0000256" key="4">
    <source>
        <dbReference type="SAM" id="MobiDB-lite"/>
    </source>
</evidence>
<feature type="region of interest" description="Disordered" evidence="4">
    <location>
        <begin position="207"/>
        <end position="228"/>
    </location>
</feature>
<dbReference type="PANTHER" id="PTHR47849:SF8">
    <property type="entry name" value="LECTIN"/>
    <property type="match status" value="1"/>
</dbReference>
<feature type="disulfide bond" evidence="3">
    <location>
        <begin position="180"/>
        <end position="194"/>
    </location>
</feature>
<dbReference type="AlphaFoldDB" id="A0A4V1J4V9"/>
<feature type="disulfide bond" evidence="3">
    <location>
        <begin position="345"/>
        <end position="359"/>
    </location>
</feature>
<dbReference type="PANTHER" id="PTHR47849">
    <property type="entry name" value="CHITIN-BINDING LECTIN 1"/>
    <property type="match status" value="1"/>
</dbReference>
<dbReference type="Gene3D" id="3.30.60.10">
    <property type="entry name" value="Endochitinase-like"/>
    <property type="match status" value="4"/>
</dbReference>
<evidence type="ECO:0000256" key="2">
    <source>
        <dbReference type="ARBA" id="ARBA00023157"/>
    </source>
</evidence>
<feature type="domain" description="Chitin-binding type-1" evidence="5">
    <location>
        <begin position="54"/>
        <end position="93"/>
    </location>
</feature>
<feature type="domain" description="Chitin-binding type-1" evidence="5">
    <location>
        <begin position="166"/>
        <end position="205"/>
    </location>
</feature>
<name>A0A4V1J4V9_9FUNG</name>
<keyword evidence="1 3" id="KW-0147">Chitin-binding</keyword>
<feature type="domain" description="Chitin-binding type-1" evidence="5">
    <location>
        <begin position="331"/>
        <end position="370"/>
    </location>
</feature>
<dbReference type="CDD" id="cd00035">
    <property type="entry name" value="ChtBD1"/>
    <property type="match status" value="4"/>
</dbReference>
<proteinExistence type="predicted"/>
<dbReference type="EMBL" id="ML002573">
    <property type="protein sequence ID" value="RKP36919.1"/>
    <property type="molecule type" value="Genomic_DNA"/>
</dbReference>
<gene>
    <name evidence="6" type="ORF">BJ085DRAFT_38179</name>
</gene>
<protein>
    <recommendedName>
        <fullName evidence="5">Chitin-binding type-1 domain-containing protein</fullName>
    </recommendedName>
</protein>
<dbReference type="InterPro" id="IPR001002">
    <property type="entry name" value="Chitin-bd_1"/>
</dbReference>
<keyword evidence="7" id="KW-1185">Reference proteome</keyword>
<sequence>MAIPTNVPICHLSADLIGISLTLPHTSVMVKFFTVALLATLSVFVASSLAHGSDGTCSVSKPCANGTCCSGFGFCGSTDTHCGFGCQSGPCKGAPTPASPNPPPNGSGSCNAATPCQSDTPTPANFYPSQHTLTHPHTSTMVKFFTVALLATLSVFVASSLAQGSDGTCSVSKPCANGTCCSGFGFCGSTDTHCGFGCQSGPCKGAPTPASPNPPPNGSGSCNAATPCQSDTPTPTNFYPSQHTLTHPHTSTMVKFFTVALLATLSVFVASSLAQGSDGTCSVSKPCANGTCCSGFGFCGSTDTHCGFGCQSGPCKGAPTPASPNPPPSGSGSCNAATPCQSGACCSKQGFCGFTNAHCGTGCLSGPCGKVFNRRSTFANDQI</sequence>
<feature type="disulfide bond" evidence="3">
    <location>
        <begin position="68"/>
        <end position="82"/>
    </location>
</feature>
<dbReference type="SUPFAM" id="SSF57016">
    <property type="entry name" value="Plant lectins/antimicrobial peptides"/>
    <property type="match status" value="4"/>
</dbReference>
<accession>A0A4V1J4V9</accession>